<evidence type="ECO:0000256" key="1">
    <source>
        <dbReference type="SAM" id="Coils"/>
    </source>
</evidence>
<accession>F4RDA8</accession>
<name>F4RDA8_MELLP</name>
<dbReference type="InParanoid" id="F4RDA8"/>
<evidence type="ECO:0000256" key="2">
    <source>
        <dbReference type="SAM" id="MobiDB-lite"/>
    </source>
</evidence>
<keyword evidence="4" id="KW-1185">Reference proteome</keyword>
<dbReference type="HOGENOM" id="CLU_1082124_0_0_1"/>
<organism evidence="4">
    <name type="scientific">Melampsora larici-populina (strain 98AG31 / pathotype 3-4-7)</name>
    <name type="common">Poplar leaf rust fungus</name>
    <dbReference type="NCBI Taxonomy" id="747676"/>
    <lineage>
        <taxon>Eukaryota</taxon>
        <taxon>Fungi</taxon>
        <taxon>Dikarya</taxon>
        <taxon>Basidiomycota</taxon>
        <taxon>Pucciniomycotina</taxon>
        <taxon>Pucciniomycetes</taxon>
        <taxon>Pucciniales</taxon>
        <taxon>Melampsoraceae</taxon>
        <taxon>Melampsora</taxon>
    </lineage>
</organism>
<feature type="coiled-coil region" evidence="1">
    <location>
        <begin position="114"/>
        <end position="141"/>
    </location>
</feature>
<dbReference type="GeneID" id="18929652"/>
<protein>
    <submittedName>
        <fullName evidence="3">Uncharacterized protein</fullName>
    </submittedName>
</protein>
<dbReference type="AlphaFoldDB" id="F4RDA8"/>
<dbReference type="RefSeq" id="XP_007407094.1">
    <property type="nucleotide sequence ID" value="XM_007407032.1"/>
</dbReference>
<sequence>MDPESTGNSEDNMNLLINIKEQEAKLTEQERKLEQQESRLSDFKDLVQKSYWCQAAKLEDNGAELCQMKKRISKLEEFFRHHSAEVDNNHQDLYHIRTSIDDLDDKCGDLSHQATGHAEELKALNSLHKSLENQIHKLARREKTKDKTIGEEIREELAEHLYCIISRLQEKVMHLQETAEKDQSPPTDGMYSADQVSPPMATSSSSNAQLPDEEVDGDSTGNKTLKSLIKEELRNLASKYDKLNDHLIECTKFADKI</sequence>
<gene>
    <name evidence="3" type="ORF">MELLADRAFT_61022</name>
</gene>
<evidence type="ECO:0000313" key="3">
    <source>
        <dbReference type="EMBL" id="EGG09367.1"/>
    </source>
</evidence>
<feature type="coiled-coil region" evidence="1">
    <location>
        <begin position="12"/>
        <end position="46"/>
    </location>
</feature>
<reference evidence="4" key="1">
    <citation type="journal article" date="2011" name="Proc. Natl. Acad. Sci. U.S.A.">
        <title>Obligate biotrophy features unraveled by the genomic analysis of rust fungi.</title>
        <authorList>
            <person name="Duplessis S."/>
            <person name="Cuomo C.A."/>
            <person name="Lin Y.-C."/>
            <person name="Aerts A."/>
            <person name="Tisserant E."/>
            <person name="Veneault-Fourrey C."/>
            <person name="Joly D.L."/>
            <person name="Hacquard S."/>
            <person name="Amselem J."/>
            <person name="Cantarel B.L."/>
            <person name="Chiu R."/>
            <person name="Coutinho P.M."/>
            <person name="Feau N."/>
            <person name="Field M."/>
            <person name="Frey P."/>
            <person name="Gelhaye E."/>
            <person name="Goldberg J."/>
            <person name="Grabherr M.G."/>
            <person name="Kodira C.D."/>
            <person name="Kohler A."/>
            <person name="Kuees U."/>
            <person name="Lindquist E.A."/>
            <person name="Lucas S.M."/>
            <person name="Mago R."/>
            <person name="Mauceli E."/>
            <person name="Morin E."/>
            <person name="Murat C."/>
            <person name="Pangilinan J.L."/>
            <person name="Park R."/>
            <person name="Pearson M."/>
            <person name="Quesneville H."/>
            <person name="Rouhier N."/>
            <person name="Sakthikumar S."/>
            <person name="Salamov A.A."/>
            <person name="Schmutz J."/>
            <person name="Selles B."/>
            <person name="Shapiro H."/>
            <person name="Tanguay P."/>
            <person name="Tuskan G.A."/>
            <person name="Henrissat B."/>
            <person name="Van de Peer Y."/>
            <person name="Rouze P."/>
            <person name="Ellis J.G."/>
            <person name="Dodds P.N."/>
            <person name="Schein J.E."/>
            <person name="Zhong S."/>
            <person name="Hamelin R.C."/>
            <person name="Grigoriev I.V."/>
            <person name="Szabo L.J."/>
            <person name="Martin F."/>
        </authorList>
    </citation>
    <scope>NUCLEOTIDE SEQUENCE [LARGE SCALE GENOMIC DNA]</scope>
    <source>
        <strain evidence="4">98AG31 / pathotype 3-4-7</strain>
    </source>
</reference>
<feature type="region of interest" description="Disordered" evidence="2">
    <location>
        <begin position="177"/>
        <end position="223"/>
    </location>
</feature>
<proteinExistence type="predicted"/>
<keyword evidence="1" id="KW-0175">Coiled coil</keyword>
<feature type="compositionally biased region" description="Polar residues" evidence="2">
    <location>
        <begin position="200"/>
        <end position="209"/>
    </location>
</feature>
<evidence type="ECO:0000313" key="4">
    <source>
        <dbReference type="Proteomes" id="UP000001072"/>
    </source>
</evidence>
<dbReference type="Proteomes" id="UP000001072">
    <property type="component" value="Unassembled WGS sequence"/>
</dbReference>
<dbReference type="VEuPathDB" id="FungiDB:MELLADRAFT_61022"/>
<dbReference type="EMBL" id="GL883097">
    <property type="protein sequence ID" value="EGG09367.1"/>
    <property type="molecule type" value="Genomic_DNA"/>
</dbReference>
<dbReference type="KEGG" id="mlr:MELLADRAFT_61022"/>